<keyword evidence="2" id="KW-0378">Hydrolase</keyword>
<gene>
    <name evidence="2" type="ORF">FHS83_000712</name>
</gene>
<sequence length="356" mass="38711">MRFLTIAALSFVLGAGLAPQSLAQPAQKPPLVVPPPVPGAAPVTVERIKVHGVSLEGNLEGNSPDRDVIVYLPPSYAKNPNKHYPVLYALHGYTLTAERWTGEIKTPQTIEGAFATGTHEMIIVIASAHTVHNGSMYSQSVTTGFWEDFMTKDLVSYIDGHYRTIAKRESRGIAGHSMGGYGTLRIAMRHPDLYAAFYAMSPCCLSMRAAPPTEMAKKLEAAKAAGKTEGLDFMTQASFATAAAWAPNPKDPPFYLDLPTKDGVPVPSVLARMAANSPLALIDQNAANLRKYKAMAIDVGDQDGLKTDAEEYHRILDSYGIANSFEIYSGDHVSNVADRMQNHVLPFFSKNLKFEE</sequence>
<proteinExistence type="predicted"/>
<dbReference type="SUPFAM" id="SSF53474">
    <property type="entry name" value="alpha/beta-Hydrolases"/>
    <property type="match status" value="1"/>
</dbReference>
<accession>A0A846MVA5</accession>
<feature type="chain" id="PRO_5032436667" evidence="1">
    <location>
        <begin position="24"/>
        <end position="356"/>
    </location>
</feature>
<keyword evidence="3" id="KW-1185">Reference proteome</keyword>
<dbReference type="Pfam" id="PF00756">
    <property type="entry name" value="Esterase"/>
    <property type="match status" value="1"/>
</dbReference>
<evidence type="ECO:0000313" key="3">
    <source>
        <dbReference type="Proteomes" id="UP000570514"/>
    </source>
</evidence>
<keyword evidence="1" id="KW-0732">Signal</keyword>
<dbReference type="PANTHER" id="PTHR48098:SF1">
    <property type="entry name" value="DIACYLGLYCEROL ACYLTRANSFERASE_MYCOLYLTRANSFERASE AG85A"/>
    <property type="match status" value="1"/>
</dbReference>
<dbReference type="RefSeq" id="WP_167080976.1">
    <property type="nucleotide sequence ID" value="NZ_BAAADC010000001.1"/>
</dbReference>
<comment type="caution">
    <text evidence="2">The sequence shown here is derived from an EMBL/GenBank/DDBJ whole genome shotgun (WGS) entry which is preliminary data.</text>
</comment>
<organism evidence="2 3">
    <name type="scientific">Rhizomicrobium palustre</name>
    <dbReference type="NCBI Taxonomy" id="189966"/>
    <lineage>
        <taxon>Bacteria</taxon>
        <taxon>Pseudomonadati</taxon>
        <taxon>Pseudomonadota</taxon>
        <taxon>Alphaproteobacteria</taxon>
        <taxon>Micropepsales</taxon>
        <taxon>Micropepsaceae</taxon>
        <taxon>Rhizomicrobium</taxon>
    </lineage>
</organism>
<dbReference type="InterPro" id="IPR029058">
    <property type="entry name" value="AB_hydrolase_fold"/>
</dbReference>
<name>A0A846MVA5_9PROT</name>
<reference evidence="2 3" key="1">
    <citation type="submission" date="2020-03" db="EMBL/GenBank/DDBJ databases">
        <title>Genomic Encyclopedia of Type Strains, Phase IV (KMG-IV): sequencing the most valuable type-strain genomes for metagenomic binning, comparative biology and taxonomic classification.</title>
        <authorList>
            <person name="Goeker M."/>
        </authorList>
    </citation>
    <scope>NUCLEOTIDE SEQUENCE [LARGE SCALE GENOMIC DNA]</scope>
    <source>
        <strain evidence="2 3">DSM 19867</strain>
    </source>
</reference>
<evidence type="ECO:0000256" key="1">
    <source>
        <dbReference type="SAM" id="SignalP"/>
    </source>
</evidence>
<dbReference type="GO" id="GO:0016787">
    <property type="term" value="F:hydrolase activity"/>
    <property type="evidence" value="ECO:0007669"/>
    <property type="project" value="UniProtKB-KW"/>
</dbReference>
<dbReference type="AlphaFoldDB" id="A0A846MVA5"/>
<dbReference type="GO" id="GO:0016747">
    <property type="term" value="F:acyltransferase activity, transferring groups other than amino-acyl groups"/>
    <property type="evidence" value="ECO:0007669"/>
    <property type="project" value="TreeGrafter"/>
</dbReference>
<feature type="signal peptide" evidence="1">
    <location>
        <begin position="1"/>
        <end position="23"/>
    </location>
</feature>
<dbReference type="Gene3D" id="3.40.50.1820">
    <property type="entry name" value="alpha/beta hydrolase"/>
    <property type="match status" value="1"/>
</dbReference>
<evidence type="ECO:0000313" key="2">
    <source>
        <dbReference type="EMBL" id="NIK87394.1"/>
    </source>
</evidence>
<protein>
    <submittedName>
        <fullName evidence="2">S-formylglutathione hydrolase FrmB</fullName>
    </submittedName>
</protein>
<dbReference type="PANTHER" id="PTHR48098">
    <property type="entry name" value="ENTEROCHELIN ESTERASE-RELATED"/>
    <property type="match status" value="1"/>
</dbReference>
<dbReference type="Proteomes" id="UP000570514">
    <property type="component" value="Unassembled WGS sequence"/>
</dbReference>
<dbReference type="EMBL" id="JAASRM010000001">
    <property type="protein sequence ID" value="NIK87394.1"/>
    <property type="molecule type" value="Genomic_DNA"/>
</dbReference>
<dbReference type="InterPro" id="IPR050583">
    <property type="entry name" value="Mycobacterial_A85_antigen"/>
</dbReference>
<dbReference type="InterPro" id="IPR000801">
    <property type="entry name" value="Esterase-like"/>
</dbReference>